<reference evidence="1" key="1">
    <citation type="submission" date="2014-09" db="EMBL/GenBank/DDBJ databases">
        <authorList>
            <person name="Magalhaes I.L.F."/>
            <person name="Oliveira U."/>
            <person name="Santos F.R."/>
            <person name="Vidigal T.H.D.A."/>
            <person name="Brescovit A.D."/>
            <person name="Santos A.J."/>
        </authorList>
    </citation>
    <scope>NUCLEOTIDE SEQUENCE</scope>
    <source>
        <tissue evidence="1">Shoot tissue taken approximately 20 cm above the soil surface</tissue>
    </source>
</reference>
<protein>
    <submittedName>
        <fullName evidence="1">Uncharacterized protein</fullName>
    </submittedName>
</protein>
<accession>A0A0A9DEA4</accession>
<sequence length="63" mass="7224">MELLKRCFTFLYCSSMGSMELSCSTIFQSSPVWMAPLSSRLEFGVGAMPNRAKWLKYYFHTVG</sequence>
<evidence type="ECO:0000313" key="1">
    <source>
        <dbReference type="EMBL" id="JAD83985.1"/>
    </source>
</evidence>
<proteinExistence type="predicted"/>
<reference evidence="1" key="2">
    <citation type="journal article" date="2015" name="Data Brief">
        <title>Shoot transcriptome of the giant reed, Arundo donax.</title>
        <authorList>
            <person name="Barrero R.A."/>
            <person name="Guerrero F.D."/>
            <person name="Moolhuijzen P."/>
            <person name="Goolsby J.A."/>
            <person name="Tidwell J."/>
            <person name="Bellgard S.E."/>
            <person name="Bellgard M.I."/>
        </authorList>
    </citation>
    <scope>NUCLEOTIDE SEQUENCE</scope>
    <source>
        <tissue evidence="1">Shoot tissue taken approximately 20 cm above the soil surface</tissue>
    </source>
</reference>
<dbReference type="AlphaFoldDB" id="A0A0A9DEA4"/>
<name>A0A0A9DEA4_ARUDO</name>
<dbReference type="EMBL" id="GBRH01213910">
    <property type="protein sequence ID" value="JAD83985.1"/>
    <property type="molecule type" value="Transcribed_RNA"/>
</dbReference>
<organism evidence="1">
    <name type="scientific">Arundo donax</name>
    <name type="common">Giant reed</name>
    <name type="synonym">Donax arundinaceus</name>
    <dbReference type="NCBI Taxonomy" id="35708"/>
    <lineage>
        <taxon>Eukaryota</taxon>
        <taxon>Viridiplantae</taxon>
        <taxon>Streptophyta</taxon>
        <taxon>Embryophyta</taxon>
        <taxon>Tracheophyta</taxon>
        <taxon>Spermatophyta</taxon>
        <taxon>Magnoliopsida</taxon>
        <taxon>Liliopsida</taxon>
        <taxon>Poales</taxon>
        <taxon>Poaceae</taxon>
        <taxon>PACMAD clade</taxon>
        <taxon>Arundinoideae</taxon>
        <taxon>Arundineae</taxon>
        <taxon>Arundo</taxon>
    </lineage>
</organism>